<reference evidence="2 3" key="1">
    <citation type="journal article" date="2018" name="MBio">
        <title>Comparative Genomics Reveals the Core Gene Toolbox for the Fungus-Insect Symbiosis.</title>
        <authorList>
            <person name="Wang Y."/>
            <person name="Stata M."/>
            <person name="Wang W."/>
            <person name="Stajich J.E."/>
            <person name="White M.M."/>
            <person name="Moncalvo J.M."/>
        </authorList>
    </citation>
    <scope>NUCLEOTIDE SEQUENCE [LARGE SCALE GENOMIC DNA]</scope>
    <source>
        <strain evidence="2 3">SC-DP-2</strain>
    </source>
</reference>
<sequence length="691" mass="78793">MEQYEKSHIETRRMARRLRFLKEISETNFTKPGIFDKTNEIETDGNKNTVLSSNLKTTHKKGVKQVGSERLSHIKNPTTIPTNLPKKKYRTPNRAVNEKSSVCKAKSNGTNLIDTEKQGLPKGVGSEENRERDEIKKIVLEIQCLALSNKTSASKPLNRAEYGKVYIDIPTKLNTKQSKKPNLDNTICGSHTPISNGLDFVKIPSLQSEKSHLYPKRDKDGTKNDIEGVFPSNLTDNLLSSSQKTLVNNASKKLAGRSIGCNSPNTRYLRSQSFDSLVLLRSEDMINIRRNLIVDFKRIHNQENKKEIAKLHKKSDYCEPSDVSLILELLKGFEIGNCESANTQEIRQRMIQEKKESLRLCRKTFYPVSKTTLEGICKSVNGENIKMRDNFGKNPKIETWEEIGEQSVKSLLNAALEYKVPIKKEAAIRILGGVRSLDTINRFSKLFRVVDLDNDKQRPSRSEFYEGNKQHIFYEGHGQSEYSYILASSFERAIMATGFDSSFFDYSSTLFEIEGVEVDYKEGGNLKKTPTKQSVKKSEAYFQYKLDGMFQEVFKTVKNNLELPISIDRNIKDFSLTRDNLRPDFLCLYHDQLVFKGEEKKKGNVRKIALELNDKMKPNSIGNWEEKQLPFLPCYATAGNDILFFVVNKENKLVECSDVLNLSSISDRLQMLLILVNTIKVIRGIISELAL</sequence>
<gene>
    <name evidence="2" type="ORF">BB560_004213</name>
</gene>
<evidence type="ECO:0000313" key="3">
    <source>
        <dbReference type="Proteomes" id="UP000245609"/>
    </source>
</evidence>
<proteinExistence type="predicted"/>
<name>A0A2T9Z9U9_9FUNG</name>
<comment type="caution">
    <text evidence="2">The sequence shown here is derived from an EMBL/GenBank/DDBJ whole genome shotgun (WGS) entry which is preliminary data.</text>
</comment>
<evidence type="ECO:0000256" key="1">
    <source>
        <dbReference type="SAM" id="MobiDB-lite"/>
    </source>
</evidence>
<protein>
    <submittedName>
        <fullName evidence="2">Uncharacterized protein</fullName>
    </submittedName>
</protein>
<dbReference type="EMBL" id="MBFS01001144">
    <property type="protein sequence ID" value="PVV01368.1"/>
    <property type="molecule type" value="Genomic_DNA"/>
</dbReference>
<dbReference type="OrthoDB" id="2438138at2759"/>
<organism evidence="2 3">
    <name type="scientific">Smittium megazygosporum</name>
    <dbReference type="NCBI Taxonomy" id="133381"/>
    <lineage>
        <taxon>Eukaryota</taxon>
        <taxon>Fungi</taxon>
        <taxon>Fungi incertae sedis</taxon>
        <taxon>Zoopagomycota</taxon>
        <taxon>Kickxellomycotina</taxon>
        <taxon>Harpellomycetes</taxon>
        <taxon>Harpellales</taxon>
        <taxon>Legeriomycetaceae</taxon>
        <taxon>Smittium</taxon>
    </lineage>
</organism>
<dbReference type="Proteomes" id="UP000245609">
    <property type="component" value="Unassembled WGS sequence"/>
</dbReference>
<dbReference type="AlphaFoldDB" id="A0A2T9Z9U9"/>
<feature type="region of interest" description="Disordered" evidence="1">
    <location>
        <begin position="75"/>
        <end position="103"/>
    </location>
</feature>
<keyword evidence="3" id="KW-1185">Reference proteome</keyword>
<accession>A0A2T9Z9U9</accession>
<evidence type="ECO:0000313" key="2">
    <source>
        <dbReference type="EMBL" id="PVV01368.1"/>
    </source>
</evidence>